<keyword evidence="8" id="KW-1185">Reference proteome</keyword>
<evidence type="ECO:0000256" key="2">
    <source>
        <dbReference type="ARBA" id="ARBA00004613"/>
    </source>
</evidence>
<evidence type="ECO:0000313" key="7">
    <source>
        <dbReference type="EMBL" id="VDS04005.1"/>
    </source>
</evidence>
<protein>
    <submittedName>
        <fullName evidence="7">Serralysin</fullName>
        <ecNumber evidence="7">3.4.24.40</ecNumber>
    </submittedName>
</protein>
<dbReference type="PANTHER" id="PTHR38340:SF1">
    <property type="entry name" value="S-LAYER PROTEIN"/>
    <property type="match status" value="1"/>
</dbReference>
<feature type="domain" description="Peptidase metallopeptidase" evidence="6">
    <location>
        <begin position="20"/>
        <end position="162"/>
    </location>
</feature>
<keyword evidence="7" id="KW-0378">Hydrolase</keyword>
<gene>
    <name evidence="7" type="ORF">DEVEQU_01134</name>
</gene>
<dbReference type="GO" id="GO:0008237">
    <property type="term" value="F:metallopeptidase activity"/>
    <property type="evidence" value="ECO:0007669"/>
    <property type="project" value="InterPro"/>
</dbReference>
<reference evidence="7 8" key="1">
    <citation type="submission" date="2018-12" db="EMBL/GenBank/DDBJ databases">
        <authorList>
            <person name="Criscuolo A."/>
        </authorList>
    </citation>
    <scope>NUCLEOTIDE SEQUENCE [LARGE SCALE GENOMIC DNA]</scope>
    <source>
        <strain evidence="7">ACIP1116281</strain>
    </source>
</reference>
<dbReference type="GO" id="GO:0006508">
    <property type="term" value="P:proteolysis"/>
    <property type="evidence" value="ECO:0007669"/>
    <property type="project" value="InterPro"/>
</dbReference>
<dbReference type="Gene3D" id="2.150.10.10">
    <property type="entry name" value="Serralysin-like metalloprotease, C-terminal"/>
    <property type="match status" value="1"/>
</dbReference>
<evidence type="ECO:0000256" key="5">
    <source>
        <dbReference type="ARBA" id="ARBA00022737"/>
    </source>
</evidence>
<evidence type="ECO:0000256" key="3">
    <source>
        <dbReference type="ARBA" id="ARBA00009490"/>
    </source>
</evidence>
<dbReference type="InterPro" id="IPR006026">
    <property type="entry name" value="Peptidase_Metallo"/>
</dbReference>
<organism evidence="7 8">
    <name type="scientific">Devosia equisanguinis</name>
    <dbReference type="NCBI Taxonomy" id="2490941"/>
    <lineage>
        <taxon>Bacteria</taxon>
        <taxon>Pseudomonadati</taxon>
        <taxon>Pseudomonadota</taxon>
        <taxon>Alphaproteobacteria</taxon>
        <taxon>Hyphomicrobiales</taxon>
        <taxon>Devosiaceae</taxon>
        <taxon>Devosia</taxon>
    </lineage>
</organism>
<dbReference type="InterPro" id="IPR001343">
    <property type="entry name" value="Hemolysn_Ca-bd"/>
</dbReference>
<dbReference type="PRINTS" id="PR00313">
    <property type="entry name" value="CABNDNGRPT"/>
</dbReference>
<evidence type="ECO:0000256" key="4">
    <source>
        <dbReference type="ARBA" id="ARBA00022525"/>
    </source>
</evidence>
<dbReference type="Pfam" id="PF08548">
    <property type="entry name" value="Peptidase_M10_C"/>
    <property type="match status" value="1"/>
</dbReference>
<dbReference type="PANTHER" id="PTHR38340">
    <property type="entry name" value="S-LAYER PROTEIN"/>
    <property type="match status" value="1"/>
</dbReference>
<name>A0A3S4GGH3_9HYPH</name>
<sequence>MSTITLTTSSGDKYVDDLLGSRKWTSDSVSFGFSQSASVYGAKYGRGESASFAALNTAQQKATLDAMKMWGELIDLDIIQTTANNAEIRIGVSSMPSTAWAYTPSAMAQGGDVWLGTKYLAAPEKGNYAHFTIMHEIGHALGLSHPHEAAAKQAGGTPDGGLCPCCAGTLHGQSTTTPLTTAVEVASPVDAMAWSVMSYRSYEGQAISNGYSNEKFGYAQTPMARDIAALQHLYGANYQTRAEDTVYRWSETTGEKFIDGIGQGKPGANKVFETVWDGGGRDTFDLSNNATNLSVDLSPGGWTNFGNKQLANLGNGQMAPGNVAVAMLHEDNPLALIENAIGGAGDDRISGNIADNVLIGGAGNDVLEGVAGRNILVGDSIGGELMLVGLDIADFITATLPPAPAKAGNDILLGGTGNDIFVPGLGSNTIEGGEGYDTLVLDFVLDMLTISFDANDLVSILYEGGSVIASSLEFLAVRDGIFSLIGAIVPESNHAMADDVILLYRAGLGFGPSNESLNFWTSEFDQGQDLASLATELTTDAGFAERFGAADSTANGDFVQALYHNILGRDGDAEGVQYWQDQLSLGASRQDLLVAFALSQEHRNDVFAPAGNETGLVAVSQSQWAELWA</sequence>
<dbReference type="InterPro" id="IPR024079">
    <property type="entry name" value="MetalloPept_cat_dom_sf"/>
</dbReference>
<dbReference type="InterPro" id="IPR013858">
    <property type="entry name" value="Peptidase_M10B_C"/>
</dbReference>
<evidence type="ECO:0000259" key="6">
    <source>
        <dbReference type="SMART" id="SM00235"/>
    </source>
</evidence>
<dbReference type="Pfam" id="PF13946">
    <property type="entry name" value="DUF4214"/>
    <property type="match status" value="1"/>
</dbReference>
<dbReference type="InterPro" id="IPR038255">
    <property type="entry name" value="PBS_linker_sf"/>
</dbReference>
<dbReference type="EC" id="3.4.24.40" evidence="7"/>
<proteinExistence type="inferred from homology"/>
<dbReference type="CDD" id="cd04277">
    <property type="entry name" value="ZnMc_serralysin_like"/>
    <property type="match status" value="1"/>
</dbReference>
<keyword evidence="4" id="KW-0964">Secreted</keyword>
<evidence type="ECO:0000313" key="8">
    <source>
        <dbReference type="Proteomes" id="UP000268844"/>
    </source>
</evidence>
<accession>A0A3S4GGH3</accession>
<dbReference type="SUPFAM" id="SSF51120">
    <property type="entry name" value="beta-Roll"/>
    <property type="match status" value="1"/>
</dbReference>
<dbReference type="GO" id="GO:0005509">
    <property type="term" value="F:calcium ion binding"/>
    <property type="evidence" value="ECO:0007669"/>
    <property type="project" value="InterPro"/>
</dbReference>
<dbReference type="SMART" id="SM00235">
    <property type="entry name" value="ZnMc"/>
    <property type="match status" value="1"/>
</dbReference>
<dbReference type="Pfam" id="PF00353">
    <property type="entry name" value="HemolysinCabind"/>
    <property type="match status" value="1"/>
</dbReference>
<dbReference type="InterPro" id="IPR011049">
    <property type="entry name" value="Serralysin-like_metalloprot_C"/>
</dbReference>
<dbReference type="InterPro" id="IPR050557">
    <property type="entry name" value="RTX_toxin/Mannuronan_C5-epim"/>
</dbReference>
<evidence type="ECO:0000256" key="1">
    <source>
        <dbReference type="ARBA" id="ARBA00001913"/>
    </source>
</evidence>
<keyword evidence="5" id="KW-0677">Repeat</keyword>
<dbReference type="AlphaFoldDB" id="A0A3S4GGH3"/>
<dbReference type="InterPro" id="IPR025282">
    <property type="entry name" value="DUF4214"/>
</dbReference>
<dbReference type="Proteomes" id="UP000268844">
    <property type="component" value="Unassembled WGS sequence"/>
</dbReference>
<comment type="similarity">
    <text evidence="3">Belongs to the peptidase M10B family.</text>
</comment>
<dbReference type="InterPro" id="IPR034033">
    <property type="entry name" value="Serralysin-like"/>
</dbReference>
<dbReference type="EMBL" id="UZWD01000018">
    <property type="protein sequence ID" value="VDS04005.1"/>
    <property type="molecule type" value="Genomic_DNA"/>
</dbReference>
<dbReference type="SUPFAM" id="SSF55486">
    <property type="entry name" value="Metalloproteases ('zincins'), catalytic domain"/>
    <property type="match status" value="1"/>
</dbReference>
<dbReference type="RefSeq" id="WP_126149599.1">
    <property type="nucleotide sequence ID" value="NZ_JBHTMH010000001.1"/>
</dbReference>
<dbReference type="Gene3D" id="3.40.390.10">
    <property type="entry name" value="Collagenase (Catalytic Domain)"/>
    <property type="match status" value="2"/>
</dbReference>
<comment type="cofactor">
    <cofactor evidence="1">
        <name>Ca(2+)</name>
        <dbReference type="ChEBI" id="CHEBI:29108"/>
    </cofactor>
</comment>
<comment type="subcellular location">
    <subcellularLocation>
        <location evidence="2">Secreted</location>
    </subcellularLocation>
</comment>
<dbReference type="Gene3D" id="1.10.3130.20">
    <property type="entry name" value="Phycobilisome linker domain"/>
    <property type="match status" value="1"/>
</dbReference>
<dbReference type="GO" id="GO:0005615">
    <property type="term" value="C:extracellular space"/>
    <property type="evidence" value="ECO:0007669"/>
    <property type="project" value="InterPro"/>
</dbReference>
<dbReference type="GO" id="GO:0008270">
    <property type="term" value="F:zinc ion binding"/>
    <property type="evidence" value="ECO:0007669"/>
    <property type="project" value="InterPro"/>
</dbReference>
<dbReference type="OrthoDB" id="5618759at2"/>